<name>A0A7X1ZAD0_9LACT</name>
<dbReference type="InterPro" id="IPR014729">
    <property type="entry name" value="Rossmann-like_a/b/a_fold"/>
</dbReference>
<keyword evidence="4 8" id="KW-0819">tRNA processing</keyword>
<evidence type="ECO:0000259" key="9">
    <source>
        <dbReference type="SMART" id="SM00977"/>
    </source>
</evidence>
<keyword evidence="2 8" id="KW-0963">Cytoplasm</keyword>
<comment type="similarity">
    <text evidence="8">Belongs to the tRNA(Ile)-lysidine synthase family.</text>
</comment>
<comment type="subcellular location">
    <subcellularLocation>
        <location evidence="1 8">Cytoplasm</location>
    </subcellularLocation>
</comment>
<dbReference type="PANTHER" id="PTHR43033">
    <property type="entry name" value="TRNA(ILE)-LYSIDINE SYNTHASE-RELATED"/>
    <property type="match status" value="1"/>
</dbReference>
<reference evidence="10 11" key="1">
    <citation type="submission" date="2019-10" db="EMBL/GenBank/DDBJ databases">
        <authorList>
            <person name="Dong K."/>
        </authorList>
    </citation>
    <scope>NUCLEOTIDE SEQUENCE [LARGE SCALE GENOMIC DNA]</scope>
    <source>
        <strain evidence="10 11">DSM 28960</strain>
    </source>
</reference>
<evidence type="ECO:0000256" key="1">
    <source>
        <dbReference type="ARBA" id="ARBA00004496"/>
    </source>
</evidence>
<dbReference type="InterPro" id="IPR011063">
    <property type="entry name" value="TilS/TtcA_N"/>
</dbReference>
<dbReference type="SUPFAM" id="SSF56037">
    <property type="entry name" value="PheT/TilS domain"/>
    <property type="match status" value="1"/>
</dbReference>
<dbReference type="HAMAP" id="MF_01161">
    <property type="entry name" value="tRNA_Ile_lys_synt"/>
    <property type="match status" value="1"/>
</dbReference>
<comment type="caution">
    <text evidence="10">The sequence shown here is derived from an EMBL/GenBank/DDBJ whole genome shotgun (WGS) entry which is preliminary data.</text>
</comment>
<dbReference type="Gene3D" id="3.40.50.620">
    <property type="entry name" value="HUPs"/>
    <property type="match status" value="1"/>
</dbReference>
<comment type="catalytic activity">
    <reaction evidence="7 8">
        <text>cytidine(34) in tRNA(Ile2) + L-lysine + ATP = lysidine(34) in tRNA(Ile2) + AMP + diphosphate + H(+)</text>
        <dbReference type="Rhea" id="RHEA:43744"/>
        <dbReference type="Rhea" id="RHEA-COMP:10625"/>
        <dbReference type="Rhea" id="RHEA-COMP:10670"/>
        <dbReference type="ChEBI" id="CHEBI:15378"/>
        <dbReference type="ChEBI" id="CHEBI:30616"/>
        <dbReference type="ChEBI" id="CHEBI:32551"/>
        <dbReference type="ChEBI" id="CHEBI:33019"/>
        <dbReference type="ChEBI" id="CHEBI:82748"/>
        <dbReference type="ChEBI" id="CHEBI:83665"/>
        <dbReference type="ChEBI" id="CHEBI:456215"/>
        <dbReference type="EC" id="6.3.4.19"/>
    </reaction>
</comment>
<dbReference type="Pfam" id="PF11734">
    <property type="entry name" value="TilS_C"/>
    <property type="match status" value="1"/>
</dbReference>
<gene>
    <name evidence="8 10" type="primary">tilS</name>
    <name evidence="10" type="ORF">GHI93_07025</name>
</gene>
<protein>
    <recommendedName>
        <fullName evidence="8">tRNA(Ile)-lysidine synthase</fullName>
        <ecNumber evidence="8">6.3.4.19</ecNumber>
    </recommendedName>
    <alternativeName>
        <fullName evidence="8">tRNA(Ile)-2-lysyl-cytidine synthase</fullName>
    </alternativeName>
    <alternativeName>
        <fullName evidence="8">tRNA(Ile)-lysidine synthetase</fullName>
    </alternativeName>
</protein>
<dbReference type="RefSeq" id="WP_153496340.1">
    <property type="nucleotide sequence ID" value="NZ_CAXYUY010000010.1"/>
</dbReference>
<evidence type="ECO:0000313" key="11">
    <source>
        <dbReference type="Proteomes" id="UP000439550"/>
    </source>
</evidence>
<dbReference type="SUPFAM" id="SSF52402">
    <property type="entry name" value="Adenine nucleotide alpha hydrolases-like"/>
    <property type="match status" value="1"/>
</dbReference>
<dbReference type="InterPro" id="IPR012094">
    <property type="entry name" value="tRNA_Ile_lys_synt"/>
</dbReference>
<dbReference type="GO" id="GO:0005524">
    <property type="term" value="F:ATP binding"/>
    <property type="evidence" value="ECO:0007669"/>
    <property type="project" value="UniProtKB-UniRule"/>
</dbReference>
<organism evidence="10 11">
    <name type="scientific">Lactococcus hircilactis</name>
    <dbReference type="NCBI Taxonomy" id="1494462"/>
    <lineage>
        <taxon>Bacteria</taxon>
        <taxon>Bacillati</taxon>
        <taxon>Bacillota</taxon>
        <taxon>Bacilli</taxon>
        <taxon>Lactobacillales</taxon>
        <taxon>Streptococcaceae</taxon>
        <taxon>Lactococcus</taxon>
    </lineage>
</organism>
<dbReference type="Proteomes" id="UP000439550">
    <property type="component" value="Unassembled WGS sequence"/>
</dbReference>
<feature type="binding site" evidence="8">
    <location>
        <begin position="31"/>
        <end position="36"/>
    </location>
    <ligand>
        <name>ATP</name>
        <dbReference type="ChEBI" id="CHEBI:30616"/>
    </ligand>
</feature>
<evidence type="ECO:0000256" key="7">
    <source>
        <dbReference type="ARBA" id="ARBA00048539"/>
    </source>
</evidence>
<sequence>MKESRAQKKFLKIVREKKYFDQHHRVLIAISGGLDSMTLFNWLYDAQKELHIELGMAHINHGVRKESDAEEEALHHIAVQKNVPFFVGRFTGKFTEKTARDFRYHFFEKIMKEEGYTALVTAHHQGDLVETVLMREITGRNLRSLQGIKEKRDFAGGELIRPLLSFTKNEFDAPLFFEDRTNQDNHYFRNRIRNQYIEELSHENPQFSAGIADLSDEIRLAFSVITDSIQHLCVITDNTKKVDLAIFLDQSEGLQYFILQEYLTCFPELQLTKAKVAELLHILRREQQYHAELNKDYLFIKNPHYFYLEKKGHLASNNWEEEIEILYEDPKDTSYLEVSIPQNGAIEIRRRLPHDEILINGNHKKLRKFFIEKHVPLEKRNNYLILVDQKIYAIVDLACSDLSKVAKNDKMKRILWVKPILGEDN</sequence>
<dbReference type="EC" id="6.3.4.19" evidence="8"/>
<dbReference type="EMBL" id="WITJ01000008">
    <property type="protein sequence ID" value="MQW39676.1"/>
    <property type="molecule type" value="Genomic_DNA"/>
</dbReference>
<accession>A0A7X1ZAD0</accession>
<dbReference type="InterPro" id="IPR012795">
    <property type="entry name" value="tRNA_Ile_lys_synt_N"/>
</dbReference>
<feature type="domain" description="Lysidine-tRNA(Ile) synthetase C-terminal" evidence="9">
    <location>
        <begin position="346"/>
        <end position="416"/>
    </location>
</feature>
<dbReference type="OrthoDB" id="9807403at2"/>
<dbReference type="GO" id="GO:0005737">
    <property type="term" value="C:cytoplasm"/>
    <property type="evidence" value="ECO:0007669"/>
    <property type="project" value="UniProtKB-SubCell"/>
</dbReference>
<keyword evidence="6 8" id="KW-0067">ATP-binding</keyword>
<dbReference type="Pfam" id="PF01171">
    <property type="entry name" value="ATP_bind_3"/>
    <property type="match status" value="1"/>
</dbReference>
<comment type="domain">
    <text evidence="8">The N-terminal region contains the highly conserved SGGXDS motif, predicted to be a P-loop motif involved in ATP binding.</text>
</comment>
<keyword evidence="11" id="KW-1185">Reference proteome</keyword>
<evidence type="ECO:0000256" key="3">
    <source>
        <dbReference type="ARBA" id="ARBA00022598"/>
    </source>
</evidence>
<keyword evidence="5 8" id="KW-0547">Nucleotide-binding</keyword>
<evidence type="ECO:0000256" key="8">
    <source>
        <dbReference type="HAMAP-Rule" id="MF_01161"/>
    </source>
</evidence>
<dbReference type="AlphaFoldDB" id="A0A7X1ZAD0"/>
<dbReference type="NCBIfam" id="TIGR02432">
    <property type="entry name" value="lysidine_TilS_N"/>
    <property type="match status" value="1"/>
</dbReference>
<dbReference type="GO" id="GO:0032267">
    <property type="term" value="F:tRNA(Ile)-lysidine synthase activity"/>
    <property type="evidence" value="ECO:0007669"/>
    <property type="project" value="UniProtKB-EC"/>
</dbReference>
<evidence type="ECO:0000313" key="10">
    <source>
        <dbReference type="EMBL" id="MQW39676.1"/>
    </source>
</evidence>
<proteinExistence type="inferred from homology"/>
<evidence type="ECO:0000256" key="4">
    <source>
        <dbReference type="ARBA" id="ARBA00022694"/>
    </source>
</evidence>
<evidence type="ECO:0000256" key="5">
    <source>
        <dbReference type="ARBA" id="ARBA00022741"/>
    </source>
</evidence>
<comment type="function">
    <text evidence="8">Ligates lysine onto the cytidine present at position 34 of the AUA codon-specific tRNA(Ile) that contains the anticodon CAU, in an ATP-dependent manner. Cytidine is converted to lysidine, thus changing the amino acid specificity of the tRNA from methionine to isoleucine.</text>
</comment>
<dbReference type="GO" id="GO:0006400">
    <property type="term" value="P:tRNA modification"/>
    <property type="evidence" value="ECO:0007669"/>
    <property type="project" value="UniProtKB-UniRule"/>
</dbReference>
<evidence type="ECO:0000256" key="2">
    <source>
        <dbReference type="ARBA" id="ARBA00022490"/>
    </source>
</evidence>
<evidence type="ECO:0000256" key="6">
    <source>
        <dbReference type="ARBA" id="ARBA00022840"/>
    </source>
</evidence>
<keyword evidence="3 8" id="KW-0436">Ligase</keyword>
<dbReference type="PANTHER" id="PTHR43033:SF1">
    <property type="entry name" value="TRNA(ILE)-LYSIDINE SYNTHASE-RELATED"/>
    <property type="match status" value="1"/>
</dbReference>
<dbReference type="NCBIfam" id="TIGR02433">
    <property type="entry name" value="lysidine_TilS_C"/>
    <property type="match status" value="1"/>
</dbReference>
<dbReference type="CDD" id="cd01992">
    <property type="entry name" value="TilS_N"/>
    <property type="match status" value="1"/>
</dbReference>
<dbReference type="InterPro" id="IPR012796">
    <property type="entry name" value="Lysidine-tRNA-synth_C"/>
</dbReference>
<dbReference type="SMART" id="SM00977">
    <property type="entry name" value="TilS_C"/>
    <property type="match status" value="1"/>
</dbReference>